<protein>
    <submittedName>
        <fullName evidence="2">BRO family, N-terminal domain</fullName>
    </submittedName>
</protein>
<dbReference type="Pfam" id="PF02498">
    <property type="entry name" value="Bro-N"/>
    <property type="match status" value="1"/>
</dbReference>
<feature type="domain" description="Bro-N" evidence="1">
    <location>
        <begin position="33"/>
        <end position="77"/>
    </location>
</feature>
<accession>A0A1M5A5J6</accession>
<evidence type="ECO:0000313" key="2">
    <source>
        <dbReference type="EMBL" id="SHF25465.1"/>
    </source>
</evidence>
<sequence length="94" mass="10772">MENNIIQLHNGSKVKVVNEVDFEFKGLKLPAMVDENNEFWFVLSDVADIMEIKKNSRGQMTRSLDIDEKAEMTICHTSSIQIRPIVLPLLQAVR</sequence>
<gene>
    <name evidence="2" type="ORF">SAMN05444392_11223</name>
</gene>
<reference evidence="2 3" key="1">
    <citation type="submission" date="2016-11" db="EMBL/GenBank/DDBJ databases">
        <authorList>
            <person name="Jaros S."/>
            <person name="Januszkiewicz K."/>
            <person name="Wedrychowicz H."/>
        </authorList>
    </citation>
    <scope>NUCLEOTIDE SEQUENCE [LARGE SCALE GENOMIC DNA]</scope>
    <source>
        <strain evidence="2 3">DSM 44666</strain>
    </source>
</reference>
<proteinExistence type="predicted"/>
<dbReference type="AlphaFoldDB" id="A0A1M5A5J6"/>
<dbReference type="Proteomes" id="UP000184476">
    <property type="component" value="Unassembled WGS sequence"/>
</dbReference>
<evidence type="ECO:0000259" key="1">
    <source>
        <dbReference type="Pfam" id="PF02498"/>
    </source>
</evidence>
<dbReference type="InterPro" id="IPR003497">
    <property type="entry name" value="BRO_N_domain"/>
</dbReference>
<evidence type="ECO:0000313" key="3">
    <source>
        <dbReference type="Proteomes" id="UP000184476"/>
    </source>
</evidence>
<keyword evidence="3" id="KW-1185">Reference proteome</keyword>
<name>A0A1M5A5J6_9BACL</name>
<organism evidence="2 3">
    <name type="scientific">Seinonella peptonophila</name>
    <dbReference type="NCBI Taxonomy" id="112248"/>
    <lineage>
        <taxon>Bacteria</taxon>
        <taxon>Bacillati</taxon>
        <taxon>Bacillota</taxon>
        <taxon>Bacilli</taxon>
        <taxon>Bacillales</taxon>
        <taxon>Thermoactinomycetaceae</taxon>
        <taxon>Seinonella</taxon>
    </lineage>
</organism>
<dbReference type="EMBL" id="FQVL01000012">
    <property type="protein sequence ID" value="SHF25465.1"/>
    <property type="molecule type" value="Genomic_DNA"/>
</dbReference>
<dbReference type="RefSeq" id="WP_245815662.1">
    <property type="nucleotide sequence ID" value="NZ_FQVL01000012.1"/>
</dbReference>